<evidence type="ECO:0000256" key="7">
    <source>
        <dbReference type="ARBA" id="ARBA00022741"/>
    </source>
</evidence>
<evidence type="ECO:0000256" key="4">
    <source>
        <dbReference type="ARBA" id="ARBA00022490"/>
    </source>
</evidence>
<evidence type="ECO:0000256" key="13">
    <source>
        <dbReference type="HAMAP-Rule" id="MF_00281"/>
    </source>
</evidence>
<dbReference type="GO" id="GO:0000287">
    <property type="term" value="F:magnesium ion binding"/>
    <property type="evidence" value="ECO:0007669"/>
    <property type="project" value="UniProtKB-UniRule"/>
</dbReference>
<dbReference type="PANTHER" id="PTHR11538">
    <property type="entry name" value="PHENYLALANYL-TRNA SYNTHETASE"/>
    <property type="match status" value="1"/>
</dbReference>
<dbReference type="STRING" id="1817864.A2Z21_09545"/>
<keyword evidence="8 13" id="KW-0067">ATP-binding</keyword>
<dbReference type="InterPro" id="IPR004188">
    <property type="entry name" value="Phe-tRNA_ligase_II_N"/>
</dbReference>
<feature type="binding site" evidence="13">
    <location>
        <position position="262"/>
    </location>
    <ligand>
        <name>Mg(2+)</name>
        <dbReference type="ChEBI" id="CHEBI:18420"/>
        <note>shared with beta subunit</note>
    </ligand>
</feature>
<keyword evidence="4 13" id="KW-0963">Cytoplasm</keyword>
<dbReference type="GO" id="GO:0000049">
    <property type="term" value="F:tRNA binding"/>
    <property type="evidence" value="ECO:0007669"/>
    <property type="project" value="InterPro"/>
</dbReference>
<keyword evidence="10 13" id="KW-0648">Protein biosynthesis</keyword>
<evidence type="ECO:0000313" key="16">
    <source>
        <dbReference type="Proteomes" id="UP000179157"/>
    </source>
</evidence>
<gene>
    <name evidence="13" type="primary">pheS</name>
    <name evidence="15" type="ORF">A2Z21_09545</name>
</gene>
<comment type="catalytic activity">
    <reaction evidence="12 13">
        <text>tRNA(Phe) + L-phenylalanine + ATP = L-phenylalanyl-tRNA(Phe) + AMP + diphosphate + H(+)</text>
        <dbReference type="Rhea" id="RHEA:19413"/>
        <dbReference type="Rhea" id="RHEA-COMP:9668"/>
        <dbReference type="Rhea" id="RHEA-COMP:9699"/>
        <dbReference type="ChEBI" id="CHEBI:15378"/>
        <dbReference type="ChEBI" id="CHEBI:30616"/>
        <dbReference type="ChEBI" id="CHEBI:33019"/>
        <dbReference type="ChEBI" id="CHEBI:58095"/>
        <dbReference type="ChEBI" id="CHEBI:78442"/>
        <dbReference type="ChEBI" id="CHEBI:78531"/>
        <dbReference type="ChEBI" id="CHEBI:456215"/>
        <dbReference type="EC" id="6.1.1.20"/>
    </reaction>
</comment>
<dbReference type="GO" id="GO:0005737">
    <property type="term" value="C:cytoplasm"/>
    <property type="evidence" value="ECO:0007669"/>
    <property type="project" value="UniProtKB-SubCell"/>
</dbReference>
<evidence type="ECO:0000256" key="3">
    <source>
        <dbReference type="ARBA" id="ARBA00011209"/>
    </source>
</evidence>
<feature type="domain" description="Aminoacyl-transfer RNA synthetases class-II family profile" evidence="14">
    <location>
        <begin position="116"/>
        <end position="326"/>
    </location>
</feature>
<dbReference type="GO" id="GO:0004826">
    <property type="term" value="F:phenylalanine-tRNA ligase activity"/>
    <property type="evidence" value="ECO:0007669"/>
    <property type="project" value="UniProtKB-UniRule"/>
</dbReference>
<evidence type="ECO:0000256" key="1">
    <source>
        <dbReference type="ARBA" id="ARBA00004496"/>
    </source>
</evidence>
<evidence type="ECO:0000259" key="14">
    <source>
        <dbReference type="PROSITE" id="PS50862"/>
    </source>
</evidence>
<dbReference type="InterPro" id="IPR045864">
    <property type="entry name" value="aa-tRNA-synth_II/BPL/LPL"/>
</dbReference>
<dbReference type="InterPro" id="IPR002319">
    <property type="entry name" value="Phenylalanyl-tRNA_Synthase"/>
</dbReference>
<dbReference type="InterPro" id="IPR022911">
    <property type="entry name" value="Phe_tRNA_ligase_alpha1_bac"/>
</dbReference>
<dbReference type="GO" id="GO:0006432">
    <property type="term" value="P:phenylalanyl-tRNA aminoacylation"/>
    <property type="evidence" value="ECO:0007669"/>
    <property type="project" value="UniProtKB-UniRule"/>
</dbReference>
<evidence type="ECO:0000256" key="9">
    <source>
        <dbReference type="ARBA" id="ARBA00022842"/>
    </source>
</evidence>
<dbReference type="CDD" id="cd00496">
    <property type="entry name" value="PheRS_alpha_core"/>
    <property type="match status" value="1"/>
</dbReference>
<comment type="cofactor">
    <cofactor evidence="13">
        <name>Mg(2+)</name>
        <dbReference type="ChEBI" id="CHEBI:18420"/>
    </cofactor>
    <text evidence="13">Binds 2 magnesium ions per tetramer.</text>
</comment>
<keyword evidence="7 13" id="KW-0547">Nucleotide-binding</keyword>
<dbReference type="Gene3D" id="3.30.930.10">
    <property type="entry name" value="Bira Bifunctional Protein, Domain 2"/>
    <property type="match status" value="1"/>
</dbReference>
<dbReference type="HAMAP" id="MF_00281">
    <property type="entry name" value="Phe_tRNA_synth_alpha1"/>
    <property type="match status" value="1"/>
</dbReference>
<dbReference type="PANTHER" id="PTHR11538:SF41">
    <property type="entry name" value="PHENYLALANINE--TRNA LIGASE, MITOCHONDRIAL"/>
    <property type="match status" value="1"/>
</dbReference>
<accession>A0A1F5UPU2</accession>
<organism evidence="15 16">
    <name type="scientific">Fraserbacteria sp. (strain RBG_16_55_9)</name>
    <dbReference type="NCBI Taxonomy" id="1817864"/>
    <lineage>
        <taxon>Bacteria</taxon>
        <taxon>Candidatus Fraseribacteriota</taxon>
    </lineage>
</organism>
<dbReference type="Pfam" id="PF01409">
    <property type="entry name" value="tRNA-synt_2d"/>
    <property type="match status" value="1"/>
</dbReference>
<dbReference type="GO" id="GO:0005524">
    <property type="term" value="F:ATP binding"/>
    <property type="evidence" value="ECO:0007669"/>
    <property type="project" value="UniProtKB-UniRule"/>
</dbReference>
<dbReference type="InterPro" id="IPR010978">
    <property type="entry name" value="tRNA-bd_arm"/>
</dbReference>
<evidence type="ECO:0000313" key="15">
    <source>
        <dbReference type="EMBL" id="OGF53139.1"/>
    </source>
</evidence>
<dbReference type="PROSITE" id="PS50862">
    <property type="entry name" value="AA_TRNA_LIGASE_II"/>
    <property type="match status" value="1"/>
</dbReference>
<keyword evidence="11 13" id="KW-0030">Aminoacyl-tRNA synthetase</keyword>
<dbReference type="SUPFAM" id="SSF46589">
    <property type="entry name" value="tRNA-binding arm"/>
    <property type="match status" value="1"/>
</dbReference>
<evidence type="ECO:0000256" key="11">
    <source>
        <dbReference type="ARBA" id="ARBA00023146"/>
    </source>
</evidence>
<evidence type="ECO:0000256" key="12">
    <source>
        <dbReference type="ARBA" id="ARBA00049255"/>
    </source>
</evidence>
<keyword evidence="9 13" id="KW-0460">Magnesium</keyword>
<comment type="subcellular location">
    <subcellularLocation>
        <location evidence="1 13">Cytoplasm</location>
    </subcellularLocation>
</comment>
<evidence type="ECO:0000256" key="2">
    <source>
        <dbReference type="ARBA" id="ARBA00010207"/>
    </source>
</evidence>
<dbReference type="Proteomes" id="UP000179157">
    <property type="component" value="Unassembled WGS sequence"/>
</dbReference>
<dbReference type="InterPro" id="IPR006195">
    <property type="entry name" value="aa-tRNA-synth_II"/>
</dbReference>
<evidence type="ECO:0000256" key="6">
    <source>
        <dbReference type="ARBA" id="ARBA00022723"/>
    </source>
</evidence>
<evidence type="ECO:0000256" key="5">
    <source>
        <dbReference type="ARBA" id="ARBA00022598"/>
    </source>
</evidence>
<comment type="similarity">
    <text evidence="2 13">Belongs to the class-II aminoacyl-tRNA synthetase family. Phe-tRNA synthetase alpha subunit type 1 subfamily.</text>
</comment>
<dbReference type="EC" id="6.1.1.20" evidence="13"/>
<keyword evidence="5 13" id="KW-0436">Ligase</keyword>
<sequence length="348" mass="39549">MSRLADLESKREQLLTESRTALERSQSLADCEDVRVAYLGRKGKVTTLFEEMKNLADGERPQAGRLLNELKKKIEAQLEVKKSQLASQEIEGKLQAELVDVTLPGRPARLGRLNVITQTLREIYRIFGLMGFRVYQTPEVETDEYNFQLLNFPPDHPAREMQSTFNTTKPGIILRTHTSPGQIRVMRAFYPEPIRVILPGKCYRYEQITPRSEIQFDQVEGLAVGEHITMADLKGVLTEFARQMFGEKTQVRLRGSYFPFTEPSVELDISCILCGGQGCRVCKGSGWLEILGAGMVHPVVLRNGGYDPERYSGFAFGMGPMRIAMLKYRIEDIRLFLGNDLRFLEQFG</sequence>
<reference evidence="15 16" key="1">
    <citation type="journal article" date="2016" name="Nat. Commun.">
        <title>Thousands of microbial genomes shed light on interconnected biogeochemical processes in an aquifer system.</title>
        <authorList>
            <person name="Anantharaman K."/>
            <person name="Brown C.T."/>
            <person name="Hug L.A."/>
            <person name="Sharon I."/>
            <person name="Castelle C.J."/>
            <person name="Probst A.J."/>
            <person name="Thomas B.C."/>
            <person name="Singh A."/>
            <person name="Wilkins M.J."/>
            <person name="Karaoz U."/>
            <person name="Brodie E.L."/>
            <person name="Williams K.H."/>
            <person name="Hubbard S.S."/>
            <person name="Banfield J.F."/>
        </authorList>
    </citation>
    <scope>NUCLEOTIDE SEQUENCE [LARGE SCALE GENOMIC DNA]</scope>
    <source>
        <strain evidence="16">RBG_16_55_9</strain>
    </source>
</reference>
<evidence type="ECO:0000256" key="10">
    <source>
        <dbReference type="ARBA" id="ARBA00022917"/>
    </source>
</evidence>
<proteinExistence type="inferred from homology"/>
<comment type="subunit">
    <text evidence="3 13">Tetramer of two alpha and two beta subunits.</text>
</comment>
<dbReference type="SUPFAM" id="SSF55681">
    <property type="entry name" value="Class II aaRS and biotin synthetases"/>
    <property type="match status" value="1"/>
</dbReference>
<evidence type="ECO:0000256" key="8">
    <source>
        <dbReference type="ARBA" id="ARBA00022840"/>
    </source>
</evidence>
<dbReference type="Pfam" id="PF02912">
    <property type="entry name" value="Phe_tRNA-synt_N"/>
    <property type="match status" value="1"/>
</dbReference>
<keyword evidence="6 13" id="KW-0479">Metal-binding</keyword>
<dbReference type="EMBL" id="MFGX01000115">
    <property type="protein sequence ID" value="OGF53139.1"/>
    <property type="molecule type" value="Genomic_DNA"/>
</dbReference>
<protein>
    <recommendedName>
        <fullName evidence="13">Phenylalanine--tRNA ligase alpha subunit</fullName>
        <ecNumber evidence="13">6.1.1.20</ecNumber>
    </recommendedName>
    <alternativeName>
        <fullName evidence="13">Phenylalanyl-tRNA synthetase alpha subunit</fullName>
        <shortName evidence="13">PheRS</shortName>
    </alternativeName>
</protein>
<dbReference type="AlphaFoldDB" id="A0A1F5UPU2"/>
<name>A0A1F5UPU2_FRAXR</name>
<comment type="caution">
    <text evidence="15">The sequence shown here is derived from an EMBL/GenBank/DDBJ whole genome shotgun (WGS) entry which is preliminary data.</text>
</comment>